<comment type="caution">
    <text evidence="1">The sequence shown here is derived from an EMBL/GenBank/DDBJ whole genome shotgun (WGS) entry which is preliminary data.</text>
</comment>
<protein>
    <submittedName>
        <fullName evidence="1">Uncharacterized protein</fullName>
    </submittedName>
</protein>
<dbReference type="Proteomes" id="UP000652013">
    <property type="component" value="Unassembled WGS sequence"/>
</dbReference>
<gene>
    <name evidence="1" type="ORF">Sya03_60130</name>
</gene>
<reference evidence="1" key="1">
    <citation type="submission" date="2021-01" db="EMBL/GenBank/DDBJ databases">
        <title>Whole genome shotgun sequence of Spirilliplanes yamanashiensis NBRC 15828.</title>
        <authorList>
            <person name="Komaki H."/>
            <person name="Tamura T."/>
        </authorList>
    </citation>
    <scope>NUCLEOTIDE SEQUENCE</scope>
    <source>
        <strain evidence="1">NBRC 15828</strain>
    </source>
</reference>
<evidence type="ECO:0000313" key="1">
    <source>
        <dbReference type="EMBL" id="GIJ06661.1"/>
    </source>
</evidence>
<accession>A0A8J3YDA0</accession>
<organism evidence="1 2">
    <name type="scientific">Spirilliplanes yamanashiensis</name>
    <dbReference type="NCBI Taxonomy" id="42233"/>
    <lineage>
        <taxon>Bacteria</taxon>
        <taxon>Bacillati</taxon>
        <taxon>Actinomycetota</taxon>
        <taxon>Actinomycetes</taxon>
        <taxon>Micromonosporales</taxon>
        <taxon>Micromonosporaceae</taxon>
        <taxon>Spirilliplanes</taxon>
    </lineage>
</organism>
<name>A0A8J3YDA0_9ACTN</name>
<keyword evidence="2" id="KW-1185">Reference proteome</keyword>
<dbReference type="EMBL" id="BOOY01000043">
    <property type="protein sequence ID" value="GIJ06661.1"/>
    <property type="molecule type" value="Genomic_DNA"/>
</dbReference>
<evidence type="ECO:0000313" key="2">
    <source>
        <dbReference type="Proteomes" id="UP000652013"/>
    </source>
</evidence>
<sequence>MAGVVLARRVRRMLGVFRTVPARRGVRGVMACCPVGREFGRIVSDVARGGGARLVAVAVRRVAHVLVRRVNYALVLTAGHLRPPVSARTVTGMTGVTGVTGVSRTGLALVAHALVAHAPMLHTVLRFMVPVTTHVVTGMASVTHALMPRVIHAVVPMVGSGHGGRALLAHRIVCRVVGGCRAGAVGVRHGLRNGLVGALGGPRQQRHSGVQEACYLVLVGDVEPEAWLGNLSPQHVDGGGQVRPWCPEHQQEVSFGR</sequence>
<dbReference type="AlphaFoldDB" id="A0A8J3YDA0"/>
<proteinExistence type="predicted"/>